<evidence type="ECO:0000259" key="3">
    <source>
        <dbReference type="Pfam" id="PF01073"/>
    </source>
</evidence>
<dbReference type="EMBL" id="BLZA01000011">
    <property type="protein sequence ID" value="GHJ85437.1"/>
    <property type="molecule type" value="Genomic_DNA"/>
</dbReference>
<dbReference type="GO" id="GO:0016616">
    <property type="term" value="F:oxidoreductase activity, acting on the CH-OH group of donors, NAD or NADP as acceptor"/>
    <property type="evidence" value="ECO:0007669"/>
    <property type="project" value="InterPro"/>
</dbReference>
<evidence type="ECO:0000256" key="2">
    <source>
        <dbReference type="ARBA" id="ARBA00023445"/>
    </source>
</evidence>
<dbReference type="InterPro" id="IPR002225">
    <property type="entry name" value="3Beta_OHSteriod_DH/Estase"/>
</dbReference>
<evidence type="ECO:0000313" key="5">
    <source>
        <dbReference type="Proteomes" id="UP000620104"/>
    </source>
</evidence>
<gene>
    <name evidence="4" type="ORF">NliqN6_1839</name>
</gene>
<dbReference type="AlphaFoldDB" id="A0A8H3YEN8"/>
<dbReference type="CDD" id="cd05227">
    <property type="entry name" value="AR_SDR_e"/>
    <property type="match status" value="1"/>
</dbReference>
<dbReference type="OrthoDB" id="2735536at2759"/>
<dbReference type="PANTHER" id="PTHR10366">
    <property type="entry name" value="NAD DEPENDENT EPIMERASE/DEHYDRATASE"/>
    <property type="match status" value="1"/>
</dbReference>
<organism evidence="4 5">
    <name type="scientific">Naganishia liquefaciens</name>
    <dbReference type="NCBI Taxonomy" id="104408"/>
    <lineage>
        <taxon>Eukaryota</taxon>
        <taxon>Fungi</taxon>
        <taxon>Dikarya</taxon>
        <taxon>Basidiomycota</taxon>
        <taxon>Agaricomycotina</taxon>
        <taxon>Tremellomycetes</taxon>
        <taxon>Filobasidiales</taxon>
        <taxon>Filobasidiaceae</taxon>
        <taxon>Naganishia</taxon>
    </lineage>
</organism>
<dbReference type="GO" id="GO:0006694">
    <property type="term" value="P:steroid biosynthetic process"/>
    <property type="evidence" value="ECO:0007669"/>
    <property type="project" value="InterPro"/>
</dbReference>
<dbReference type="Proteomes" id="UP000620104">
    <property type="component" value="Unassembled WGS sequence"/>
</dbReference>
<name>A0A8H3YEN8_9TREE</name>
<keyword evidence="5" id="KW-1185">Reference proteome</keyword>
<dbReference type="PANTHER" id="PTHR10366:SF579">
    <property type="entry name" value="3-BETA HYDROXYSTEROID DEHYDROGENASE_ISOMERASE FAMILY PROTEIN (AFU_ORTHOLOGUE AFUA_3G02250)"/>
    <property type="match status" value="1"/>
</dbReference>
<dbReference type="Pfam" id="PF01073">
    <property type="entry name" value="3Beta_HSD"/>
    <property type="match status" value="1"/>
</dbReference>
<dbReference type="SUPFAM" id="SSF51735">
    <property type="entry name" value="NAD(P)-binding Rossmann-fold domains"/>
    <property type="match status" value="1"/>
</dbReference>
<evidence type="ECO:0000256" key="1">
    <source>
        <dbReference type="ARBA" id="ARBA00023002"/>
    </source>
</evidence>
<dbReference type="InterPro" id="IPR036291">
    <property type="entry name" value="NAD(P)-bd_dom_sf"/>
</dbReference>
<dbReference type="InterPro" id="IPR050425">
    <property type="entry name" value="NAD(P)_dehydrat-like"/>
</dbReference>
<keyword evidence="1" id="KW-0560">Oxidoreductase</keyword>
<protein>
    <recommendedName>
        <fullName evidence="3">3-beta hydroxysteroid dehydrogenase/isomerase domain-containing protein</fullName>
    </recommendedName>
</protein>
<sequence length="348" mass="38038">MPSSKTVLVTGVSGFIATHVALRFLENGWNVRGTVRSEDKGKKVAELPCFKSYGDKLSFTVVEDLVSGDFSEAVKGVDAVAHTASPFHMAGKDWEKDYKGPAVEGTKHVLESAAKEPSIKHVVVTSSFASIGDFSKPATEQKGKTYTEEDWNPISNEDCEKLTADSEGAGSIWYCASKKFAELAAWDISKKASFKLSTICPPMVFGPPIHSISSLDALNTSSGAVYSLMKADGSSAKEVPPTAFPAFADVREVADAHYETVARDIEGRFLICNGAFDNQHIVDYIRKTFPELKERLAEGKPGDYMDDKVFKLNASKSKQELGIKYHTFEECIKDTVNELLAVEKRVKA</sequence>
<proteinExistence type="inferred from homology"/>
<accession>A0A8H3YEN8</accession>
<evidence type="ECO:0000313" key="4">
    <source>
        <dbReference type="EMBL" id="GHJ85437.1"/>
    </source>
</evidence>
<reference evidence="4" key="1">
    <citation type="submission" date="2020-07" db="EMBL/GenBank/DDBJ databases">
        <title>Draft Genome Sequence of a Deep-Sea Yeast, Naganishia (Cryptococcus) liquefaciens strain N6.</title>
        <authorList>
            <person name="Han Y.W."/>
            <person name="Kajitani R."/>
            <person name="Morimoto H."/>
            <person name="Parhat M."/>
            <person name="Tsubouchi H."/>
            <person name="Bakenova O."/>
            <person name="Ogata M."/>
            <person name="Argunhan B."/>
            <person name="Aoki R."/>
            <person name="Kajiwara S."/>
            <person name="Itoh T."/>
            <person name="Iwasaki H."/>
        </authorList>
    </citation>
    <scope>NUCLEOTIDE SEQUENCE</scope>
    <source>
        <strain evidence="4">N6</strain>
    </source>
</reference>
<feature type="domain" description="3-beta hydroxysteroid dehydrogenase/isomerase" evidence="3">
    <location>
        <begin position="8"/>
        <end position="152"/>
    </location>
</feature>
<comment type="caution">
    <text evidence="4">The sequence shown here is derived from an EMBL/GenBank/DDBJ whole genome shotgun (WGS) entry which is preliminary data.</text>
</comment>
<comment type="similarity">
    <text evidence="2">Belongs to the NAD(P)-dependent epimerase/dehydratase family. Dihydroflavonol-4-reductase subfamily.</text>
</comment>
<dbReference type="Gene3D" id="3.40.50.720">
    <property type="entry name" value="NAD(P)-binding Rossmann-like Domain"/>
    <property type="match status" value="1"/>
</dbReference>